<name>A0A9D3XC10_9SAUR</name>
<evidence type="ECO:0000313" key="1">
    <source>
        <dbReference type="EMBL" id="KAH1178869.1"/>
    </source>
</evidence>
<accession>A0A9D3XC10</accession>
<organism evidence="1 2">
    <name type="scientific">Mauremys mutica</name>
    <name type="common">yellowpond turtle</name>
    <dbReference type="NCBI Taxonomy" id="74926"/>
    <lineage>
        <taxon>Eukaryota</taxon>
        <taxon>Metazoa</taxon>
        <taxon>Chordata</taxon>
        <taxon>Craniata</taxon>
        <taxon>Vertebrata</taxon>
        <taxon>Euteleostomi</taxon>
        <taxon>Archelosauria</taxon>
        <taxon>Testudinata</taxon>
        <taxon>Testudines</taxon>
        <taxon>Cryptodira</taxon>
        <taxon>Durocryptodira</taxon>
        <taxon>Testudinoidea</taxon>
        <taxon>Geoemydidae</taxon>
        <taxon>Geoemydinae</taxon>
        <taxon>Mauremys</taxon>
    </lineage>
</organism>
<sequence length="105" mass="11018">MASLANATSLLGRKSQCGLCCQAALIRQSMSHGGPAAVSISTFLKDSVCTFSIGTKLLLPAHFPLNCQKCLQLLTKAPAACTLSSELPEVPSTSHQSSCRLHAFL</sequence>
<evidence type="ECO:0000313" key="2">
    <source>
        <dbReference type="Proteomes" id="UP000827986"/>
    </source>
</evidence>
<keyword evidence="2" id="KW-1185">Reference proteome</keyword>
<gene>
    <name evidence="1" type="ORF">KIL84_000200</name>
</gene>
<dbReference type="Proteomes" id="UP000827986">
    <property type="component" value="Unassembled WGS sequence"/>
</dbReference>
<comment type="caution">
    <text evidence="1">The sequence shown here is derived from an EMBL/GenBank/DDBJ whole genome shotgun (WGS) entry which is preliminary data.</text>
</comment>
<protein>
    <submittedName>
        <fullName evidence="1">Uncharacterized protein</fullName>
    </submittedName>
</protein>
<dbReference type="AlphaFoldDB" id="A0A9D3XC10"/>
<reference evidence="1" key="1">
    <citation type="submission" date="2021-09" db="EMBL/GenBank/DDBJ databases">
        <title>The genome of Mauremys mutica provides insights into the evolution of semi-aquatic lifestyle.</title>
        <authorList>
            <person name="Gong S."/>
            <person name="Gao Y."/>
        </authorList>
    </citation>
    <scope>NUCLEOTIDE SEQUENCE</scope>
    <source>
        <strain evidence="1">MM-2020</strain>
        <tissue evidence="1">Muscle</tissue>
    </source>
</reference>
<proteinExistence type="predicted"/>
<dbReference type="EMBL" id="JAHDVG010000473">
    <property type="protein sequence ID" value="KAH1178869.1"/>
    <property type="molecule type" value="Genomic_DNA"/>
</dbReference>